<evidence type="ECO:0000313" key="5">
    <source>
        <dbReference type="Proteomes" id="UP000663720"/>
    </source>
</evidence>
<reference evidence="4" key="1">
    <citation type="journal article" date="2021" name="Microb. Physiol.">
        <title>Proteogenomic Insights into the Physiology of Marine, Sulfate-Reducing, Filamentous Desulfonema limicola and Desulfonema magnum.</title>
        <authorList>
            <person name="Schnaars V."/>
            <person name="Wohlbrand L."/>
            <person name="Scheve S."/>
            <person name="Hinrichs C."/>
            <person name="Reinhardt R."/>
            <person name="Rabus R."/>
        </authorList>
    </citation>
    <scope>NUCLEOTIDE SEQUENCE</scope>
    <source>
        <strain evidence="4">5ac10</strain>
    </source>
</reference>
<comment type="similarity">
    <text evidence="1">Belongs to the acetyl-CoA hydrolase/transferase family.</text>
</comment>
<proteinExistence type="inferred from homology"/>
<organism evidence="4 5">
    <name type="scientific">Desulfonema limicola</name>
    <dbReference type="NCBI Taxonomy" id="45656"/>
    <lineage>
        <taxon>Bacteria</taxon>
        <taxon>Pseudomonadati</taxon>
        <taxon>Thermodesulfobacteriota</taxon>
        <taxon>Desulfobacteria</taxon>
        <taxon>Desulfobacterales</taxon>
        <taxon>Desulfococcaceae</taxon>
        <taxon>Desulfonema</taxon>
    </lineage>
</organism>
<dbReference type="GO" id="GO:0006083">
    <property type="term" value="P:acetate metabolic process"/>
    <property type="evidence" value="ECO:0007669"/>
    <property type="project" value="InterPro"/>
</dbReference>
<dbReference type="CDD" id="cd04301">
    <property type="entry name" value="NAT_SF"/>
    <property type="match status" value="1"/>
</dbReference>
<feature type="domain" description="N-acetyltransferase" evidence="3">
    <location>
        <begin position="462"/>
        <end position="619"/>
    </location>
</feature>
<dbReference type="InterPro" id="IPR046433">
    <property type="entry name" value="ActCoA_hydro"/>
</dbReference>
<name>A0A975B680_9BACT</name>
<dbReference type="SUPFAM" id="SSF55729">
    <property type="entry name" value="Acyl-CoA N-acyltransferases (Nat)"/>
    <property type="match status" value="1"/>
</dbReference>
<dbReference type="EMBL" id="CP061799">
    <property type="protein sequence ID" value="QTA79490.1"/>
    <property type="molecule type" value="Genomic_DNA"/>
</dbReference>
<dbReference type="PANTHER" id="PTHR21432">
    <property type="entry name" value="ACETYL-COA HYDROLASE-RELATED"/>
    <property type="match status" value="1"/>
</dbReference>
<protein>
    <submittedName>
        <fullName evidence="4">Acetyl-CoA hydrolase</fullName>
    </submittedName>
</protein>
<evidence type="ECO:0000256" key="1">
    <source>
        <dbReference type="ARBA" id="ARBA00009632"/>
    </source>
</evidence>
<dbReference type="GO" id="GO:0008775">
    <property type="term" value="F:acetate CoA-transferase activity"/>
    <property type="evidence" value="ECO:0007669"/>
    <property type="project" value="InterPro"/>
</dbReference>
<dbReference type="InterPro" id="IPR026888">
    <property type="entry name" value="AcetylCoA_hyd_C"/>
</dbReference>
<dbReference type="PROSITE" id="PS51186">
    <property type="entry name" value="GNAT"/>
    <property type="match status" value="1"/>
</dbReference>
<dbReference type="Gene3D" id="3.30.750.70">
    <property type="entry name" value="4-hydroxybutyrate coenzyme like domains"/>
    <property type="match status" value="1"/>
</dbReference>
<evidence type="ECO:0000313" key="4">
    <source>
        <dbReference type="EMBL" id="QTA79490.1"/>
    </source>
</evidence>
<evidence type="ECO:0000256" key="2">
    <source>
        <dbReference type="ARBA" id="ARBA00022679"/>
    </source>
</evidence>
<gene>
    <name evidence="4" type="ORF">dnl_17610</name>
</gene>
<dbReference type="KEGG" id="dli:dnl_17610"/>
<dbReference type="InterPro" id="IPR037171">
    <property type="entry name" value="NagB/RpiA_transferase-like"/>
</dbReference>
<dbReference type="Gene3D" id="3.40.1080.20">
    <property type="entry name" value="Acetyl-CoA hydrolase/transferase C-terminal domain"/>
    <property type="match status" value="1"/>
</dbReference>
<dbReference type="InterPro" id="IPR000182">
    <property type="entry name" value="GNAT_dom"/>
</dbReference>
<dbReference type="Gene3D" id="3.40.630.30">
    <property type="match status" value="1"/>
</dbReference>
<dbReference type="Pfam" id="PF13336">
    <property type="entry name" value="AcetylCoA_hyd_C"/>
    <property type="match status" value="1"/>
</dbReference>
<dbReference type="InterPro" id="IPR038460">
    <property type="entry name" value="AcetylCoA_hyd_C_sf"/>
</dbReference>
<dbReference type="Pfam" id="PF00583">
    <property type="entry name" value="Acetyltransf_1"/>
    <property type="match status" value="1"/>
</dbReference>
<keyword evidence="2" id="KW-0808">Transferase</keyword>
<dbReference type="AlphaFoldDB" id="A0A975B680"/>
<sequence>MNMQKCPPQKLVSAEQAISNIKKGSRVFIGSGCGEPRHLIHALARNKDMQEIMIYQMLSFTLAEYMDNRDFLKRFSLKLFFISASMRKAAFEGKIDYIPAYLSEIPELFDSNQIGLDAALIQISPPDKFGYCSLGISVDVTQSGCRNAKMVIAQVNPKMPRTWGDSFVHIDEIDWFVPFEEPLINAVPDIPDKEVASRIGFYVSELIEDGVTLQIGFGRLPYMILQCLDKKHDLGIHTQMITDAFIPLFENGNITNTKKNLMPGRAVATLCMGSEKIYDYVDNNPKFYFRSSDFVNNPAVAARNDNLVSISSALEVDLTGQVCADSVGYLFYSGIGDQANFIRGAAMSKGGFSIIALPSTAKNGTISRIVPTLSQGAGVATLRGDVNFVVTEYGIAQLRGKSIYQRVMELAQIAHPDFRSSLVESAKNYHYIFSDQLAPISEDLIFTERYKTRITLKNGKSMSVRPILPTDEFAYRNFFYSLLEETVYYRFFHKITLFTHEMAQDHWSSLDYRKNISLIGMVRNKGHKEIIAIGSYAESDDNRAEVAFVVREDFHGMGIASHLLKDLEKIAKENGYKGFCATVLPDNKSMIKVFQKRFPGCTSRFEEGSIFVIMDFDEQP</sequence>
<dbReference type="Pfam" id="PF02550">
    <property type="entry name" value="AcetylCoA_hydro"/>
    <property type="match status" value="1"/>
</dbReference>
<keyword evidence="4" id="KW-0378">Hydrolase</keyword>
<dbReference type="RefSeq" id="WP_207691239.1">
    <property type="nucleotide sequence ID" value="NZ_CP061799.1"/>
</dbReference>
<dbReference type="Gene3D" id="3.40.1080.10">
    <property type="entry name" value="Glutaconate Coenzyme A-transferase"/>
    <property type="match status" value="1"/>
</dbReference>
<dbReference type="Proteomes" id="UP000663720">
    <property type="component" value="Chromosome"/>
</dbReference>
<dbReference type="PANTHER" id="PTHR21432:SF20">
    <property type="entry name" value="ACETYL-COA HYDROLASE"/>
    <property type="match status" value="1"/>
</dbReference>
<dbReference type="GO" id="GO:0016787">
    <property type="term" value="F:hydrolase activity"/>
    <property type="evidence" value="ECO:0007669"/>
    <property type="project" value="UniProtKB-KW"/>
</dbReference>
<dbReference type="SUPFAM" id="SSF100950">
    <property type="entry name" value="NagB/RpiA/CoA transferase-like"/>
    <property type="match status" value="2"/>
</dbReference>
<dbReference type="InterPro" id="IPR003702">
    <property type="entry name" value="ActCoA_hydro_N"/>
</dbReference>
<evidence type="ECO:0000259" key="3">
    <source>
        <dbReference type="PROSITE" id="PS51186"/>
    </source>
</evidence>
<keyword evidence="5" id="KW-1185">Reference proteome</keyword>
<dbReference type="GO" id="GO:0016747">
    <property type="term" value="F:acyltransferase activity, transferring groups other than amino-acyl groups"/>
    <property type="evidence" value="ECO:0007669"/>
    <property type="project" value="InterPro"/>
</dbReference>
<accession>A0A975B680</accession>
<dbReference type="InterPro" id="IPR016181">
    <property type="entry name" value="Acyl_CoA_acyltransferase"/>
</dbReference>